<dbReference type="AlphaFoldDB" id="A0A6A5VQC6"/>
<dbReference type="Proteomes" id="UP000800036">
    <property type="component" value="Unassembled WGS sequence"/>
</dbReference>
<name>A0A6A5VQC6_9PLEO</name>
<dbReference type="Gene3D" id="3.90.180.10">
    <property type="entry name" value="Medium-chain alcohol dehydrogenases, catalytic domain"/>
    <property type="match status" value="1"/>
</dbReference>
<dbReference type="GO" id="GO:0004312">
    <property type="term" value="F:fatty acid synthase activity"/>
    <property type="evidence" value="ECO:0007669"/>
    <property type="project" value="TreeGrafter"/>
</dbReference>
<protein>
    <submittedName>
        <fullName evidence="4">KR-domain-containing protein</fullName>
    </submittedName>
</protein>
<sequence length="181" mass="19700">MTIGLRGRVDVQNFGLLHLEAFRKNATFSSFDLNVIMDKQPDLCAQQVKLLGPNSSANDPRNRLVKIVSDMLLQGRIQPLITKVFDVSDLDKALLYFSKGAHIGKIAMQYDRGQSVVKTVVPARQGSFDCNATYILVGGLGGLGRSLITWMAGRGARHIAVISRSGTNTSVKTAFIEHAAL</sequence>
<dbReference type="GO" id="GO:0006633">
    <property type="term" value="P:fatty acid biosynthetic process"/>
    <property type="evidence" value="ECO:0007669"/>
    <property type="project" value="TreeGrafter"/>
</dbReference>
<dbReference type="Gene3D" id="3.40.50.720">
    <property type="entry name" value="NAD(P)-binding Rossmann-like Domain"/>
    <property type="match status" value="1"/>
</dbReference>
<accession>A0A6A5VQC6</accession>
<dbReference type="EMBL" id="ML976657">
    <property type="protein sequence ID" value="KAF1979893.1"/>
    <property type="molecule type" value="Genomic_DNA"/>
</dbReference>
<proteinExistence type="predicted"/>
<dbReference type="InterPro" id="IPR013968">
    <property type="entry name" value="PKS_KR"/>
</dbReference>
<dbReference type="InterPro" id="IPR050091">
    <property type="entry name" value="PKS_NRPS_Biosynth_Enz"/>
</dbReference>
<keyword evidence="1" id="KW-0596">Phosphopantetheine</keyword>
<dbReference type="GO" id="GO:0044550">
    <property type="term" value="P:secondary metabolite biosynthetic process"/>
    <property type="evidence" value="ECO:0007669"/>
    <property type="project" value="TreeGrafter"/>
</dbReference>
<evidence type="ECO:0000256" key="1">
    <source>
        <dbReference type="ARBA" id="ARBA00022450"/>
    </source>
</evidence>
<organism evidence="4 5">
    <name type="scientific">Bimuria novae-zelandiae CBS 107.79</name>
    <dbReference type="NCBI Taxonomy" id="1447943"/>
    <lineage>
        <taxon>Eukaryota</taxon>
        <taxon>Fungi</taxon>
        <taxon>Dikarya</taxon>
        <taxon>Ascomycota</taxon>
        <taxon>Pezizomycotina</taxon>
        <taxon>Dothideomycetes</taxon>
        <taxon>Pleosporomycetidae</taxon>
        <taxon>Pleosporales</taxon>
        <taxon>Massarineae</taxon>
        <taxon>Didymosphaeriaceae</taxon>
        <taxon>Bimuria</taxon>
    </lineage>
</organism>
<keyword evidence="5" id="KW-1185">Reference proteome</keyword>
<evidence type="ECO:0000256" key="2">
    <source>
        <dbReference type="ARBA" id="ARBA00022553"/>
    </source>
</evidence>
<feature type="domain" description="Ketoreductase (KR)" evidence="3">
    <location>
        <begin position="132"/>
        <end position="177"/>
    </location>
</feature>
<evidence type="ECO:0000313" key="5">
    <source>
        <dbReference type="Proteomes" id="UP000800036"/>
    </source>
</evidence>
<evidence type="ECO:0000259" key="3">
    <source>
        <dbReference type="Pfam" id="PF08659"/>
    </source>
</evidence>
<dbReference type="OrthoDB" id="329835at2759"/>
<keyword evidence="2" id="KW-0597">Phosphoprotein</keyword>
<dbReference type="Pfam" id="PF08659">
    <property type="entry name" value="KR"/>
    <property type="match status" value="1"/>
</dbReference>
<evidence type="ECO:0000313" key="4">
    <source>
        <dbReference type="EMBL" id="KAF1979893.1"/>
    </source>
</evidence>
<dbReference type="InterPro" id="IPR036291">
    <property type="entry name" value="NAD(P)-bd_dom_sf"/>
</dbReference>
<reference evidence="4" key="1">
    <citation type="journal article" date="2020" name="Stud. Mycol.">
        <title>101 Dothideomycetes genomes: a test case for predicting lifestyles and emergence of pathogens.</title>
        <authorList>
            <person name="Haridas S."/>
            <person name="Albert R."/>
            <person name="Binder M."/>
            <person name="Bloem J."/>
            <person name="Labutti K."/>
            <person name="Salamov A."/>
            <person name="Andreopoulos B."/>
            <person name="Baker S."/>
            <person name="Barry K."/>
            <person name="Bills G."/>
            <person name="Bluhm B."/>
            <person name="Cannon C."/>
            <person name="Castanera R."/>
            <person name="Culley D."/>
            <person name="Daum C."/>
            <person name="Ezra D."/>
            <person name="Gonzalez J."/>
            <person name="Henrissat B."/>
            <person name="Kuo A."/>
            <person name="Liang C."/>
            <person name="Lipzen A."/>
            <person name="Lutzoni F."/>
            <person name="Magnuson J."/>
            <person name="Mondo S."/>
            <person name="Nolan M."/>
            <person name="Ohm R."/>
            <person name="Pangilinan J."/>
            <person name="Park H.-J."/>
            <person name="Ramirez L."/>
            <person name="Alfaro M."/>
            <person name="Sun H."/>
            <person name="Tritt A."/>
            <person name="Yoshinaga Y."/>
            <person name="Zwiers L.-H."/>
            <person name="Turgeon B."/>
            <person name="Goodwin S."/>
            <person name="Spatafora J."/>
            <person name="Crous P."/>
            <person name="Grigoriev I."/>
        </authorList>
    </citation>
    <scope>NUCLEOTIDE SEQUENCE</scope>
    <source>
        <strain evidence="4">CBS 107.79</strain>
    </source>
</reference>
<dbReference type="PANTHER" id="PTHR43775">
    <property type="entry name" value="FATTY ACID SYNTHASE"/>
    <property type="match status" value="1"/>
</dbReference>
<dbReference type="PANTHER" id="PTHR43775:SF37">
    <property type="entry name" value="SI:DKEY-61P9.11"/>
    <property type="match status" value="1"/>
</dbReference>
<dbReference type="SUPFAM" id="SSF51735">
    <property type="entry name" value="NAD(P)-binding Rossmann-fold domains"/>
    <property type="match status" value="1"/>
</dbReference>
<gene>
    <name evidence="4" type="ORF">BU23DRAFT_563255</name>
</gene>